<accession>A0A6B9RH25</accession>
<protein>
    <submittedName>
        <fullName evidence="1">Uncharacterized protein</fullName>
    </submittedName>
</protein>
<keyword evidence="2" id="KW-1185">Reference proteome</keyword>
<name>A0A6B9RH25_9CAUD</name>
<proteinExistence type="predicted"/>
<gene>
    <name evidence="1" type="ORF">MA12_gp21</name>
</gene>
<sequence length="369" mass="40693">MDYITSESIISLFLSAASDVHHGRKTIKAARAHIAKNMHAYTEQVIGSHDIERIRFYADRVANTKTTRKTAFWDLMMSATIEVREEARAMAVLHQQALEVNESYDETPECPNSNRLYHAVARIYGRNEADSYLSQAERTPRKSGTTPNDVVAAARCLCMPYAPFIAALVGCNHDSAAVAWSALVDVNTPDADGLTRIKKVLAALNASYKAVTKPDFDVDSDAFKSELEPSEVRFTADDGRYYSWSLDEAGAGQLAELIGSEWHFVCALDVEYPTQESIWAAYLADTVGGAFDLLIGSRLYHGFTDAVAARNAYNQLRDDSGKGASEWTNGAIKCGDEIVFLSYNGRAWPTLEFSEIGQEIVLTRNTAGF</sequence>
<evidence type="ECO:0000313" key="2">
    <source>
        <dbReference type="Proteomes" id="UP000465092"/>
    </source>
</evidence>
<dbReference type="EMBL" id="MN692199">
    <property type="protein sequence ID" value="QHI00848.1"/>
    <property type="molecule type" value="Genomic_DNA"/>
</dbReference>
<organism evidence="1 2">
    <name type="scientific">Pectobacterium phage MA12</name>
    <dbReference type="NCBI Taxonomy" id="2686474"/>
    <lineage>
        <taxon>Viruses</taxon>
        <taxon>Duplodnaviria</taxon>
        <taxon>Heunggongvirae</taxon>
        <taxon>Uroviricota</taxon>
        <taxon>Caudoviricetes</taxon>
        <taxon>Casjensviridae</taxon>
        <taxon>Newforgelanevirus</taxon>
        <taxon>Newforgelanevirus MA12</taxon>
    </lineage>
</organism>
<dbReference type="Proteomes" id="UP000465092">
    <property type="component" value="Segment"/>
</dbReference>
<evidence type="ECO:0000313" key="1">
    <source>
        <dbReference type="EMBL" id="QHI00848.1"/>
    </source>
</evidence>
<reference evidence="1 2" key="1">
    <citation type="journal article" date="2020" name="Viruses">
        <title>Genomic Characterization, Formulation and Efficacy in Planta of a Siphoviridae and Podoviridae Protection Cocktail against the Bacterial Plant Pathogens Pectobacterium spp.</title>
        <authorList>
            <person name="Zaczek-Moczydlowska M.A."/>
            <person name="Young G.K."/>
            <person name="Trudgett J."/>
            <person name="Fleming C.C."/>
            <person name="Campbell K."/>
            <person name="O'Hanlon R."/>
        </authorList>
    </citation>
    <scope>NUCLEOTIDE SEQUENCE [LARGE SCALE GENOMIC DNA]</scope>
</reference>